<dbReference type="InterPro" id="IPR036626">
    <property type="entry name" value="GpW_sf"/>
</dbReference>
<reference evidence="2" key="1">
    <citation type="journal article" date="2017" name="J. Biotechnol.">
        <title>Complete genome sequence of Novosphingobium resinovorum SA1, a versatile xenobiotic-degrading bacterium capable of utilizing sulfanilic acid.</title>
        <authorList>
            <person name="Hegedus B."/>
            <person name="Kos P.B."/>
            <person name="Balint B."/>
            <person name="Maroti G."/>
            <person name="Gan H.M."/>
            <person name="Perei K."/>
            <person name="Rakhely G."/>
        </authorList>
    </citation>
    <scope>NUCLEOTIDE SEQUENCE [LARGE SCALE GENOMIC DNA]</scope>
    <source>
        <strain evidence="2">SA1</strain>
    </source>
</reference>
<evidence type="ECO:0000313" key="1">
    <source>
        <dbReference type="EMBL" id="AOR76580.1"/>
    </source>
</evidence>
<dbReference type="Proteomes" id="UP000094626">
    <property type="component" value="Chromosome"/>
</dbReference>
<dbReference type="InterPro" id="IPR004174">
    <property type="entry name" value="GpW"/>
</dbReference>
<evidence type="ECO:0008006" key="3">
    <source>
        <dbReference type="Google" id="ProtNLM"/>
    </source>
</evidence>
<dbReference type="RefSeq" id="WP_069707991.1">
    <property type="nucleotide sequence ID" value="NZ_CP017075.1"/>
</dbReference>
<name>A0A1D8A3D5_9SPHN</name>
<sequence length="75" mass="8395">MPTLAERLVEAETAYHSLMTGTLARVYVDQNGERVEYVAANASKLQGYIRDLKQQIADQATGCQTYNGPLRPFFL</sequence>
<dbReference type="Gene3D" id="3.30.1580.10">
    <property type="entry name" value="Head-to-tail joining protein W"/>
    <property type="match status" value="1"/>
</dbReference>
<dbReference type="EMBL" id="CP017075">
    <property type="protein sequence ID" value="AOR76580.1"/>
    <property type="molecule type" value="Genomic_DNA"/>
</dbReference>
<proteinExistence type="predicted"/>
<protein>
    <recommendedName>
        <fullName evidence="3">GpW</fullName>
    </recommendedName>
</protein>
<dbReference type="OrthoDB" id="7916639at2"/>
<evidence type="ECO:0000313" key="2">
    <source>
        <dbReference type="Proteomes" id="UP000094626"/>
    </source>
</evidence>
<accession>A0A1D8A3D5</accession>
<keyword evidence="2" id="KW-1185">Reference proteome</keyword>
<dbReference type="GO" id="GO:0019058">
    <property type="term" value="P:viral life cycle"/>
    <property type="evidence" value="ECO:0007669"/>
    <property type="project" value="InterPro"/>
</dbReference>
<dbReference type="AlphaFoldDB" id="A0A1D8A3D5"/>
<gene>
    <name evidence="1" type="ORF">BES08_07320</name>
</gene>
<organism evidence="1 2">
    <name type="scientific">Novosphingobium resinovorum</name>
    <dbReference type="NCBI Taxonomy" id="158500"/>
    <lineage>
        <taxon>Bacteria</taxon>
        <taxon>Pseudomonadati</taxon>
        <taxon>Pseudomonadota</taxon>
        <taxon>Alphaproteobacteria</taxon>
        <taxon>Sphingomonadales</taxon>
        <taxon>Sphingomonadaceae</taxon>
        <taxon>Novosphingobium</taxon>
    </lineage>
</organism>
<dbReference type="SUPFAM" id="SSF64210">
    <property type="entry name" value="Head-to-tail joining protein W, gpW"/>
    <property type="match status" value="1"/>
</dbReference>
<dbReference type="KEGG" id="nre:BES08_07320"/>
<dbReference type="Pfam" id="PF02831">
    <property type="entry name" value="gpW"/>
    <property type="match status" value="1"/>
</dbReference>